<gene>
    <name evidence="2" type="ORF">PCANC_05267</name>
    <name evidence="1" type="ORF">PCANC_21348</name>
</gene>
<evidence type="ECO:0000313" key="3">
    <source>
        <dbReference type="Proteomes" id="UP000235388"/>
    </source>
</evidence>
<keyword evidence="3" id="KW-1185">Reference proteome</keyword>
<reference evidence="2 3" key="1">
    <citation type="submission" date="2017-11" db="EMBL/GenBank/DDBJ databases">
        <title>De novo assembly and phasing of dikaryotic genomes from two isolates of Puccinia coronata f. sp. avenae, the causal agent of oat crown rust.</title>
        <authorList>
            <person name="Miller M.E."/>
            <person name="Zhang Y."/>
            <person name="Omidvar V."/>
            <person name="Sperschneider J."/>
            <person name="Schwessinger B."/>
            <person name="Raley C."/>
            <person name="Palmer J.M."/>
            <person name="Garnica D."/>
            <person name="Upadhyaya N."/>
            <person name="Rathjen J."/>
            <person name="Taylor J.M."/>
            <person name="Park R.F."/>
            <person name="Dodds P.N."/>
            <person name="Hirsch C.D."/>
            <person name="Kianian S.F."/>
            <person name="Figueroa M."/>
        </authorList>
    </citation>
    <scope>NUCLEOTIDE SEQUENCE [LARGE SCALE GENOMIC DNA]</scope>
    <source>
        <strain evidence="2">12NC29</strain>
    </source>
</reference>
<name>A0A2N5VYV2_9BASI</name>
<dbReference type="AlphaFoldDB" id="A0A2N5VYV2"/>
<evidence type="ECO:0000313" key="1">
    <source>
        <dbReference type="EMBL" id="PLW11099.1"/>
    </source>
</evidence>
<dbReference type="EMBL" id="PGCJ01000036">
    <property type="protein sequence ID" value="PLW55122.1"/>
    <property type="molecule type" value="Genomic_DNA"/>
</dbReference>
<sequence>MFSEQRARNKTSFPQRRFDRWSHCRGFAVINWAFAILDSAAIAPWKSVLNPHVTYLGSASPCDSEVITRAIYPGNAGAEPRPLLFQNGELTR</sequence>
<dbReference type="EMBL" id="PGCJ01001033">
    <property type="protein sequence ID" value="PLW11099.1"/>
    <property type="molecule type" value="Genomic_DNA"/>
</dbReference>
<protein>
    <submittedName>
        <fullName evidence="2">Uncharacterized protein</fullName>
    </submittedName>
</protein>
<comment type="caution">
    <text evidence="2">The sequence shown here is derived from an EMBL/GenBank/DDBJ whole genome shotgun (WGS) entry which is preliminary data.</text>
</comment>
<evidence type="ECO:0000313" key="2">
    <source>
        <dbReference type="EMBL" id="PLW55122.1"/>
    </source>
</evidence>
<dbReference type="Proteomes" id="UP000235388">
    <property type="component" value="Unassembled WGS sequence"/>
</dbReference>
<proteinExistence type="predicted"/>
<accession>A0A2N5VYV2</accession>
<organism evidence="2 3">
    <name type="scientific">Puccinia coronata f. sp. avenae</name>
    <dbReference type="NCBI Taxonomy" id="200324"/>
    <lineage>
        <taxon>Eukaryota</taxon>
        <taxon>Fungi</taxon>
        <taxon>Dikarya</taxon>
        <taxon>Basidiomycota</taxon>
        <taxon>Pucciniomycotina</taxon>
        <taxon>Pucciniomycetes</taxon>
        <taxon>Pucciniales</taxon>
        <taxon>Pucciniaceae</taxon>
        <taxon>Puccinia</taxon>
    </lineage>
</organism>